<protein>
    <submittedName>
        <fullName evidence="2">Glycosyltransferase family A protein</fullName>
        <ecNumber evidence="2">2.4.-.-</ecNumber>
    </submittedName>
</protein>
<reference evidence="2" key="1">
    <citation type="journal article" date="2024" name="Syst. Appl. Microbiol.">
        <title>First single-strain enrichments of Electrothrix cable bacteria, description of E. aestuarii sp. nov. and E. rattekaaiensis sp. nov., and proposal of a cable bacteria taxonomy following the rules of the SeqCode.</title>
        <authorList>
            <person name="Plum-Jensen L.E."/>
            <person name="Schramm A."/>
            <person name="Marshall I.P.G."/>
        </authorList>
    </citation>
    <scope>NUCLEOTIDE SEQUENCE</scope>
    <source>
        <strain evidence="2">Rat1</strain>
    </source>
</reference>
<dbReference type="SUPFAM" id="SSF53448">
    <property type="entry name" value="Nucleotide-diphospho-sugar transferases"/>
    <property type="match status" value="1"/>
</dbReference>
<keyword evidence="2" id="KW-0328">Glycosyltransferase</keyword>
<proteinExistence type="predicted"/>
<evidence type="ECO:0000259" key="1">
    <source>
        <dbReference type="Pfam" id="PF00535"/>
    </source>
</evidence>
<evidence type="ECO:0000313" key="2">
    <source>
        <dbReference type="EMBL" id="XCN73202.1"/>
    </source>
</evidence>
<reference evidence="2" key="2">
    <citation type="submission" date="2024-06" db="EMBL/GenBank/DDBJ databases">
        <authorList>
            <person name="Plum-Jensen L.E."/>
            <person name="Schramm A."/>
            <person name="Marshall I.P.G."/>
        </authorList>
    </citation>
    <scope>NUCLEOTIDE SEQUENCE</scope>
    <source>
        <strain evidence="2">Rat1</strain>
    </source>
</reference>
<dbReference type="CDD" id="cd00761">
    <property type="entry name" value="Glyco_tranf_GTA_type"/>
    <property type="match status" value="1"/>
</dbReference>
<dbReference type="PANTHER" id="PTHR22916">
    <property type="entry name" value="GLYCOSYLTRANSFERASE"/>
    <property type="match status" value="1"/>
</dbReference>
<accession>A0AAU8LVG9</accession>
<dbReference type="AlphaFoldDB" id="A0AAU8LVG9"/>
<dbReference type="InterPro" id="IPR001173">
    <property type="entry name" value="Glyco_trans_2-like"/>
</dbReference>
<dbReference type="Gene3D" id="3.90.550.10">
    <property type="entry name" value="Spore Coat Polysaccharide Biosynthesis Protein SpsA, Chain A"/>
    <property type="match status" value="1"/>
</dbReference>
<dbReference type="EC" id="2.4.-.-" evidence="2"/>
<sequence length="282" mass="32395">MISVIIPTYNRADFIEQALESVLNQSLACGEILVVDDGSTDATRDIVLEISQGAQVPIRYLYQENKGASAARNQGIAAASSDLLCFLDSDDRWAPRKLELQLKAMEQEPHYLISHTRETWFRQGKQVNQKKKHAPPHGEIFNRSLRMCVVGMSTVMIRRELFSRYGLFDEDMLCCEDYDLWLRVSRKEPFLLVDEALTLKDGGRPDQLSAIHRLGMDTWRIRSLCQLLKNGQLTTEQHEHTFQELERKCRIYGKGCIKHGREEEGEEYLGLPDQFRSELFGG</sequence>
<dbReference type="KEGG" id="eaj:Q3M24_00105"/>
<organism evidence="2">
    <name type="scientific">Candidatus Electrothrix aestuarii</name>
    <dbReference type="NCBI Taxonomy" id="3062594"/>
    <lineage>
        <taxon>Bacteria</taxon>
        <taxon>Pseudomonadati</taxon>
        <taxon>Thermodesulfobacteriota</taxon>
        <taxon>Desulfobulbia</taxon>
        <taxon>Desulfobulbales</taxon>
        <taxon>Desulfobulbaceae</taxon>
        <taxon>Candidatus Electrothrix</taxon>
    </lineage>
</organism>
<dbReference type="Pfam" id="PF00535">
    <property type="entry name" value="Glycos_transf_2"/>
    <property type="match status" value="1"/>
</dbReference>
<name>A0AAU8LVG9_9BACT</name>
<dbReference type="InterPro" id="IPR029044">
    <property type="entry name" value="Nucleotide-diphossugar_trans"/>
</dbReference>
<keyword evidence="2" id="KW-0808">Transferase</keyword>
<dbReference type="PANTHER" id="PTHR22916:SF3">
    <property type="entry name" value="UDP-GLCNAC:BETAGAL BETA-1,3-N-ACETYLGLUCOSAMINYLTRANSFERASE-LIKE PROTEIN 1"/>
    <property type="match status" value="1"/>
</dbReference>
<dbReference type="EMBL" id="CP159373">
    <property type="protein sequence ID" value="XCN73202.1"/>
    <property type="molecule type" value="Genomic_DNA"/>
</dbReference>
<dbReference type="GO" id="GO:0016758">
    <property type="term" value="F:hexosyltransferase activity"/>
    <property type="evidence" value="ECO:0007669"/>
    <property type="project" value="UniProtKB-ARBA"/>
</dbReference>
<gene>
    <name evidence="2" type="ORF">Q3M24_00105</name>
</gene>
<feature type="domain" description="Glycosyltransferase 2-like" evidence="1">
    <location>
        <begin position="3"/>
        <end position="164"/>
    </location>
</feature>